<dbReference type="InterPro" id="IPR011083">
    <property type="entry name" value="Phage_tail_collar_dom"/>
</dbReference>
<sequence length="159" mass="17702">MYIELQNMFEIYVGVPIAYPSSQVPMGYLAMQGQAFDAFTYPILAKKYQNGRLPDLRGEFIRGWDNGRNVDNARTLLSNQGDAIRNITGIHRSTAYLDNEDAYGAFAGSSMILDSGVYAVAYTQQISRETITFNASLVVPTAHENRPRNVAFQYICLAG</sequence>
<evidence type="ECO:0000313" key="2">
    <source>
        <dbReference type="EMBL" id="OBX10471.1"/>
    </source>
</evidence>
<organism evidence="2 3">
    <name type="scientific">Gallibacterium salpingitidis</name>
    <dbReference type="NCBI Taxonomy" id="505341"/>
    <lineage>
        <taxon>Bacteria</taxon>
        <taxon>Pseudomonadati</taxon>
        <taxon>Pseudomonadota</taxon>
        <taxon>Gammaproteobacteria</taxon>
        <taxon>Pasteurellales</taxon>
        <taxon>Pasteurellaceae</taxon>
        <taxon>Gallibacterium</taxon>
    </lineage>
</organism>
<reference evidence="2 3" key="1">
    <citation type="submission" date="2014-11" db="EMBL/GenBank/DDBJ databases">
        <title>Pan-genome of Gallibacterium spp.</title>
        <authorList>
            <person name="Kudirkiene E."/>
            <person name="Bojesen A.M."/>
        </authorList>
    </citation>
    <scope>NUCLEOTIDE SEQUENCE [LARGE SCALE GENOMIC DNA]</scope>
    <source>
        <strain evidence="2 3">18469/18</strain>
    </source>
</reference>
<evidence type="ECO:0000259" key="1">
    <source>
        <dbReference type="Pfam" id="PF07484"/>
    </source>
</evidence>
<dbReference type="SUPFAM" id="SSF88874">
    <property type="entry name" value="Receptor-binding domain of short tail fibre protein gp12"/>
    <property type="match status" value="1"/>
</dbReference>
<evidence type="ECO:0000313" key="3">
    <source>
        <dbReference type="Proteomes" id="UP000092527"/>
    </source>
</evidence>
<dbReference type="PANTHER" id="PTHR35191:SF1">
    <property type="entry name" value="PROPHAGE SIDE TAIL FIBER PROTEIN HOMOLOG STFQ-RELATED"/>
    <property type="match status" value="1"/>
</dbReference>
<accession>A0AB36E2X1</accession>
<gene>
    <name evidence="2" type="ORF">QV09_05865</name>
</gene>
<comment type="caution">
    <text evidence="2">The sequence shown here is derived from an EMBL/GenBank/DDBJ whole genome shotgun (WGS) entry which is preliminary data.</text>
</comment>
<dbReference type="InterPro" id="IPR051934">
    <property type="entry name" value="Phage_Tail_Fiber_Structural"/>
</dbReference>
<dbReference type="EMBL" id="JTJU01000028">
    <property type="protein sequence ID" value="OBX10471.1"/>
    <property type="molecule type" value="Genomic_DNA"/>
</dbReference>
<feature type="domain" description="Phage tail collar" evidence="1">
    <location>
        <begin position="14"/>
        <end position="61"/>
    </location>
</feature>
<dbReference type="InterPro" id="IPR037053">
    <property type="entry name" value="Phage_tail_collar_dom_sf"/>
</dbReference>
<dbReference type="AlphaFoldDB" id="A0AB36E2X1"/>
<dbReference type="Gene3D" id="3.90.1340.10">
    <property type="entry name" value="Phage tail collar domain"/>
    <property type="match status" value="1"/>
</dbReference>
<dbReference type="Pfam" id="PF07484">
    <property type="entry name" value="Collar"/>
    <property type="match status" value="1"/>
</dbReference>
<dbReference type="PANTHER" id="PTHR35191">
    <property type="entry name" value="PROPHAGE SIDE TAIL FIBER PROTEIN HOMOLOG STFQ-RELATED"/>
    <property type="match status" value="1"/>
</dbReference>
<protein>
    <recommendedName>
        <fullName evidence="1">Phage tail collar domain-containing protein</fullName>
    </recommendedName>
</protein>
<dbReference type="Proteomes" id="UP000092527">
    <property type="component" value="Unassembled WGS sequence"/>
</dbReference>
<proteinExistence type="predicted"/>
<name>A0AB36E2X1_9PAST</name>